<evidence type="ECO:0000256" key="1">
    <source>
        <dbReference type="SAM" id="MobiDB-lite"/>
    </source>
</evidence>
<feature type="compositionally biased region" description="Basic and acidic residues" evidence="1">
    <location>
        <begin position="34"/>
        <end position="52"/>
    </location>
</feature>
<feature type="compositionally biased region" description="Low complexity" evidence="1">
    <location>
        <begin position="15"/>
        <end position="33"/>
    </location>
</feature>
<organism evidence="2 3">
    <name type="scientific">Chlamydomonas eustigma</name>
    <dbReference type="NCBI Taxonomy" id="1157962"/>
    <lineage>
        <taxon>Eukaryota</taxon>
        <taxon>Viridiplantae</taxon>
        <taxon>Chlorophyta</taxon>
        <taxon>core chlorophytes</taxon>
        <taxon>Chlorophyceae</taxon>
        <taxon>CS clade</taxon>
        <taxon>Chlamydomonadales</taxon>
        <taxon>Chlamydomonadaceae</taxon>
        <taxon>Chlamydomonas</taxon>
    </lineage>
</organism>
<name>A0A250X2W5_9CHLO</name>
<dbReference type="AlphaFoldDB" id="A0A250X2W5"/>
<protein>
    <submittedName>
        <fullName evidence="2">Uncharacterized protein</fullName>
    </submittedName>
</protein>
<gene>
    <name evidence="2" type="ORF">CEUSTIGMA_g4851.t1</name>
</gene>
<evidence type="ECO:0000313" key="2">
    <source>
        <dbReference type="EMBL" id="GAX77405.1"/>
    </source>
</evidence>
<feature type="compositionally biased region" description="Basic and acidic residues" evidence="1">
    <location>
        <begin position="295"/>
        <end position="307"/>
    </location>
</feature>
<keyword evidence="3" id="KW-1185">Reference proteome</keyword>
<evidence type="ECO:0000313" key="3">
    <source>
        <dbReference type="Proteomes" id="UP000232323"/>
    </source>
</evidence>
<feature type="compositionally biased region" description="Polar residues" evidence="1">
    <location>
        <begin position="122"/>
        <end position="138"/>
    </location>
</feature>
<reference evidence="2 3" key="1">
    <citation type="submission" date="2017-08" db="EMBL/GenBank/DDBJ databases">
        <title>Acidophilic green algal genome provides insights into adaptation to an acidic environment.</title>
        <authorList>
            <person name="Hirooka S."/>
            <person name="Hirose Y."/>
            <person name="Kanesaki Y."/>
            <person name="Higuchi S."/>
            <person name="Fujiwara T."/>
            <person name="Onuma R."/>
            <person name="Era A."/>
            <person name="Ohbayashi R."/>
            <person name="Uzuka A."/>
            <person name="Nozaki H."/>
            <person name="Yoshikawa H."/>
            <person name="Miyagishima S.Y."/>
        </authorList>
    </citation>
    <scope>NUCLEOTIDE SEQUENCE [LARGE SCALE GENOMIC DNA]</scope>
    <source>
        <strain evidence="2 3">NIES-2499</strain>
    </source>
</reference>
<proteinExistence type="predicted"/>
<comment type="caution">
    <text evidence="2">The sequence shown here is derived from an EMBL/GenBank/DDBJ whole genome shotgun (WGS) entry which is preliminary data.</text>
</comment>
<dbReference type="EMBL" id="BEGY01000024">
    <property type="protein sequence ID" value="GAX77405.1"/>
    <property type="molecule type" value="Genomic_DNA"/>
</dbReference>
<accession>A0A250X2W5</accession>
<dbReference type="Proteomes" id="UP000232323">
    <property type="component" value="Unassembled WGS sequence"/>
</dbReference>
<feature type="region of interest" description="Disordered" evidence="1">
    <location>
        <begin position="265"/>
        <end position="307"/>
    </location>
</feature>
<feature type="region of interest" description="Disordered" evidence="1">
    <location>
        <begin position="1"/>
        <end position="63"/>
    </location>
</feature>
<feature type="region of interest" description="Disordered" evidence="1">
    <location>
        <begin position="107"/>
        <end position="143"/>
    </location>
</feature>
<sequence>MFSYDAKGNEFNPGSPASKTGSSASSSLNAAIQAKKEAEKARAVAEEAERQSKMAANKAVEEKTSGWWATVDTGLMNADTEEKKEAKQAFSAQFSLTGQAGIGSSLFNIQRGSLPQKEEPTPVSNTALPQDASASPAQDSGKISGDAALISAATAAGSSKPLPLAGEVKPAGWGTQMEAGHLFENKVTEDLDRKARQGFTPQLVMGVGRSLFGEAPTSAVSNTPAPAAAPAAAEGAAVDSTAAAVDSWEPFKSVSPAVAPSSAAEPVAASSPKPTPPAGGEAKPAGWGAQMEAGHLFENKDTEDLDRKAKQGFTPQLVMGVGSRMFPVTENK</sequence>